<feature type="compositionally biased region" description="Polar residues" evidence="8">
    <location>
        <begin position="569"/>
        <end position="587"/>
    </location>
</feature>
<evidence type="ECO:0000256" key="3">
    <source>
        <dbReference type="ARBA" id="ARBA00019132"/>
    </source>
</evidence>
<feature type="region of interest" description="Disordered" evidence="8">
    <location>
        <begin position="568"/>
        <end position="612"/>
    </location>
</feature>
<dbReference type="GO" id="GO:0006281">
    <property type="term" value="P:DNA repair"/>
    <property type="evidence" value="ECO:0007669"/>
    <property type="project" value="InterPro"/>
</dbReference>
<sequence length="612" mass="67033">MFQQKTKQKHTALSRELNSLYLENQSIPVPLDLFQAKPKFGTKAERWVWRGFKSSARTDDLALYHWAKANEQYSDYFYARFNAKTKPYEYTDEEYEKCIKPLSTQWTRSETDYLLDLCRRFDLRFIVIHDRYYSQPGCPMRFEGAQERSLEDLKDRYYSICRALTQYRAGEDSRDPEDLPLQATNKLADDLALLRFDKKKELERKEYLEALFRRTKEEIEEEEMLIVEARRIEANERRLIHEREGLLQSHAMFEEAPSAANISTVKVQFSQAVDPSAPLSQSQSAAAAAAAAQSASGDSAVTPKVRKGAPDASAANEGGSAARALKKQKSMHGGLQTPKVKSAAAATAGRAQSASASASASALAGSGALKSGSGGSVALGSGVNAMDSLSARGSSTVRASMSPTRAMSAGIVKQEHGDTPVRFGPVTFAAQEHLVNPAVIQTDTPETGPIFIAQRDARLGPGVFLRSDKLYPIPKNKLDAVKQFMGQLQLSSPNTIWPRPVMATAAVCDRFDSLQSTIIPLLDCKKTADKLETEIQVLRARKRMLVGGIGEDKAEDILSKLPPIDESTVAPTYTSPPLTPTIDSASTLGGGSGGRHNRKGSTASSRKKASRD</sequence>
<evidence type="ECO:0000256" key="2">
    <source>
        <dbReference type="ARBA" id="ARBA00006918"/>
    </source>
</evidence>
<evidence type="ECO:0000256" key="5">
    <source>
        <dbReference type="ARBA" id="ARBA00023015"/>
    </source>
</evidence>
<keyword evidence="7" id="KW-0539">Nucleus</keyword>
<accession>A0A9W7XLG6</accession>
<evidence type="ECO:0000259" key="9">
    <source>
        <dbReference type="Pfam" id="PF16282"/>
    </source>
</evidence>
<dbReference type="Proteomes" id="UP001145021">
    <property type="component" value="Unassembled WGS sequence"/>
</dbReference>
<dbReference type="GO" id="GO:0035267">
    <property type="term" value="C:NuA4 histone acetyltransferase complex"/>
    <property type="evidence" value="ECO:0007669"/>
    <property type="project" value="InterPro"/>
</dbReference>
<keyword evidence="5" id="KW-0805">Transcription regulation</keyword>
<evidence type="ECO:0000313" key="11">
    <source>
        <dbReference type="Proteomes" id="UP001145021"/>
    </source>
</evidence>
<name>A0A9W7XLG6_9FUNG</name>
<dbReference type="InterPro" id="IPR032563">
    <property type="entry name" value="DAMP1_SANT-like"/>
</dbReference>
<dbReference type="Gene3D" id="1.10.10.60">
    <property type="entry name" value="Homeodomain-like"/>
    <property type="match status" value="1"/>
</dbReference>
<dbReference type="AlphaFoldDB" id="A0A9W7XLG6"/>
<keyword evidence="6" id="KW-0804">Transcription</keyword>
<evidence type="ECO:0000256" key="8">
    <source>
        <dbReference type="SAM" id="MobiDB-lite"/>
    </source>
</evidence>
<keyword evidence="4" id="KW-0156">Chromatin regulator</keyword>
<dbReference type="Pfam" id="PF16282">
    <property type="entry name" value="SANT_DAMP1_like"/>
    <property type="match status" value="1"/>
</dbReference>
<proteinExistence type="inferred from homology"/>
<dbReference type="InterPro" id="IPR027109">
    <property type="entry name" value="Swc4/Dmap1"/>
</dbReference>
<dbReference type="GO" id="GO:0000122">
    <property type="term" value="P:negative regulation of transcription by RNA polymerase II"/>
    <property type="evidence" value="ECO:0007669"/>
    <property type="project" value="TreeGrafter"/>
</dbReference>
<gene>
    <name evidence="10" type="primary">SWC4</name>
    <name evidence="10" type="ORF">LPJ64_003583</name>
</gene>
<dbReference type="FunFam" id="1.10.10.60:FF:000087">
    <property type="entry name" value="DNA methyltransferase 1-associated protein 1"/>
    <property type="match status" value="1"/>
</dbReference>
<dbReference type="PANTHER" id="PTHR12855">
    <property type="entry name" value="DNA METHYLTRANSFERASE 1-ASSOCIATED PROTEIN 1 FAMILY MEMBER"/>
    <property type="match status" value="1"/>
</dbReference>
<dbReference type="GO" id="GO:0003714">
    <property type="term" value="F:transcription corepressor activity"/>
    <property type="evidence" value="ECO:0007669"/>
    <property type="project" value="TreeGrafter"/>
</dbReference>
<reference evidence="10" key="1">
    <citation type="submission" date="2022-07" db="EMBL/GenBank/DDBJ databases">
        <title>Phylogenomic reconstructions and comparative analyses of Kickxellomycotina fungi.</title>
        <authorList>
            <person name="Reynolds N.K."/>
            <person name="Stajich J.E."/>
            <person name="Barry K."/>
            <person name="Grigoriev I.V."/>
            <person name="Crous P."/>
            <person name="Smith M.E."/>
        </authorList>
    </citation>
    <scope>NUCLEOTIDE SEQUENCE</scope>
    <source>
        <strain evidence="10">NBRC 105413</strain>
    </source>
</reference>
<comment type="caution">
    <text evidence="10">The sequence shown here is derived from an EMBL/GenBank/DDBJ whole genome shotgun (WGS) entry which is preliminary data.</text>
</comment>
<dbReference type="GO" id="GO:0000812">
    <property type="term" value="C:Swr1 complex"/>
    <property type="evidence" value="ECO:0007669"/>
    <property type="project" value="TreeGrafter"/>
</dbReference>
<organism evidence="10 11">
    <name type="scientific">Coemansia asiatica</name>
    <dbReference type="NCBI Taxonomy" id="1052880"/>
    <lineage>
        <taxon>Eukaryota</taxon>
        <taxon>Fungi</taxon>
        <taxon>Fungi incertae sedis</taxon>
        <taxon>Zoopagomycota</taxon>
        <taxon>Kickxellomycotina</taxon>
        <taxon>Kickxellomycetes</taxon>
        <taxon>Kickxellales</taxon>
        <taxon>Kickxellaceae</taxon>
        <taxon>Coemansia</taxon>
    </lineage>
</organism>
<comment type="subcellular location">
    <subcellularLocation>
        <location evidence="1">Nucleus</location>
    </subcellularLocation>
</comment>
<feature type="compositionally biased region" description="Basic residues" evidence="8">
    <location>
        <begin position="595"/>
        <end position="612"/>
    </location>
</feature>
<dbReference type="EMBL" id="JANBOH010000143">
    <property type="protein sequence ID" value="KAJ1644781.1"/>
    <property type="molecule type" value="Genomic_DNA"/>
</dbReference>
<evidence type="ECO:0000256" key="7">
    <source>
        <dbReference type="ARBA" id="ARBA00023242"/>
    </source>
</evidence>
<dbReference type="CDD" id="cd11658">
    <property type="entry name" value="SANT_DMAP1_like"/>
    <property type="match status" value="1"/>
</dbReference>
<evidence type="ECO:0000313" key="10">
    <source>
        <dbReference type="EMBL" id="KAJ1644781.1"/>
    </source>
</evidence>
<evidence type="ECO:0000256" key="4">
    <source>
        <dbReference type="ARBA" id="ARBA00022853"/>
    </source>
</evidence>
<dbReference type="GO" id="GO:0006338">
    <property type="term" value="P:chromatin remodeling"/>
    <property type="evidence" value="ECO:0007669"/>
    <property type="project" value="InterPro"/>
</dbReference>
<feature type="region of interest" description="Disordered" evidence="8">
    <location>
        <begin position="295"/>
        <end position="346"/>
    </location>
</feature>
<protein>
    <recommendedName>
        <fullName evidence="3">SWR1-complex protein 4</fullName>
    </recommendedName>
</protein>
<comment type="similarity">
    <text evidence="2">Belongs to the SWC4 family.</text>
</comment>
<feature type="domain" description="DAMP1 SANT/Myb-like" evidence="9">
    <location>
        <begin position="76"/>
        <end position="164"/>
    </location>
</feature>
<evidence type="ECO:0000256" key="1">
    <source>
        <dbReference type="ARBA" id="ARBA00004123"/>
    </source>
</evidence>
<dbReference type="PANTHER" id="PTHR12855:SF10">
    <property type="entry name" value="DNA METHYLTRANSFERASE 1-ASSOCIATED PROTEIN 1"/>
    <property type="match status" value="1"/>
</dbReference>
<keyword evidence="11" id="KW-1185">Reference proteome</keyword>
<evidence type="ECO:0000256" key="6">
    <source>
        <dbReference type="ARBA" id="ARBA00023163"/>
    </source>
</evidence>